<dbReference type="PANTHER" id="PTHR10801:SF0">
    <property type="entry name" value="DELTA(24)-STEROL REDUCTASE"/>
    <property type="match status" value="1"/>
</dbReference>
<name>A0AAD1ZPS1_9LAMI</name>
<evidence type="ECO:0000256" key="1">
    <source>
        <dbReference type="ARBA" id="ARBA00023002"/>
    </source>
</evidence>
<organism evidence="2 3">
    <name type="scientific">Fraxinus pennsylvanica</name>
    <dbReference type="NCBI Taxonomy" id="56036"/>
    <lineage>
        <taxon>Eukaryota</taxon>
        <taxon>Viridiplantae</taxon>
        <taxon>Streptophyta</taxon>
        <taxon>Embryophyta</taxon>
        <taxon>Tracheophyta</taxon>
        <taxon>Spermatophyta</taxon>
        <taxon>Magnoliopsida</taxon>
        <taxon>eudicotyledons</taxon>
        <taxon>Gunneridae</taxon>
        <taxon>Pentapetalae</taxon>
        <taxon>asterids</taxon>
        <taxon>lamiids</taxon>
        <taxon>Lamiales</taxon>
        <taxon>Oleaceae</taxon>
        <taxon>Oleeae</taxon>
        <taxon>Fraxinus</taxon>
    </lineage>
</organism>
<dbReference type="GO" id="GO:0016020">
    <property type="term" value="C:membrane"/>
    <property type="evidence" value="ECO:0007669"/>
    <property type="project" value="TreeGrafter"/>
</dbReference>
<accession>A0AAD1ZPS1</accession>
<dbReference type="GO" id="GO:0016628">
    <property type="term" value="F:oxidoreductase activity, acting on the CH-CH group of donors, NAD or NADP as acceptor"/>
    <property type="evidence" value="ECO:0007669"/>
    <property type="project" value="TreeGrafter"/>
</dbReference>
<protein>
    <submittedName>
        <fullName evidence="2">Uncharacterized protein</fullName>
    </submittedName>
</protein>
<dbReference type="InterPro" id="IPR040165">
    <property type="entry name" value="Diminuto-like"/>
</dbReference>
<keyword evidence="1" id="KW-0560">Oxidoreductase</keyword>
<dbReference type="GO" id="GO:0005737">
    <property type="term" value="C:cytoplasm"/>
    <property type="evidence" value="ECO:0007669"/>
    <property type="project" value="TreeGrafter"/>
</dbReference>
<dbReference type="GO" id="GO:0008202">
    <property type="term" value="P:steroid metabolic process"/>
    <property type="evidence" value="ECO:0007669"/>
    <property type="project" value="TreeGrafter"/>
</dbReference>
<gene>
    <name evidence="2" type="ORF">FPE_LOCUS20759</name>
</gene>
<sequence length="229" mass="25967">MIYSPAEAVCMTGSYASKEEAKKKGYACSPLQVGDALEWFDCEMEIDPIWLCSHRLYKLPQKTMVYPKPGFELHHRQGDAKYARMYTDVGVYYAPGLILRGELFDEVETVCQIENHGFQPQYAVPELTEKNSWRVYDACLYEHRRRKYGAAGTFMSVYYKSKQGKKTKKEVQEAEQAVLDSSYAEVDRPANCGAAAMGNLQAGTAIYESASIIAQVVQSNQEREEKRHA</sequence>
<dbReference type="Proteomes" id="UP000834106">
    <property type="component" value="Chromosome 12"/>
</dbReference>
<evidence type="ECO:0000313" key="3">
    <source>
        <dbReference type="Proteomes" id="UP000834106"/>
    </source>
</evidence>
<reference evidence="2" key="1">
    <citation type="submission" date="2023-05" db="EMBL/GenBank/DDBJ databases">
        <authorList>
            <person name="Huff M."/>
        </authorList>
    </citation>
    <scope>NUCLEOTIDE SEQUENCE</scope>
</reference>
<dbReference type="PANTHER" id="PTHR10801">
    <property type="entry name" value="24-DEHYDROCHOLESTEROL REDUCTASE"/>
    <property type="match status" value="1"/>
</dbReference>
<dbReference type="EMBL" id="OU503047">
    <property type="protein sequence ID" value="CAI9773329.1"/>
    <property type="molecule type" value="Genomic_DNA"/>
</dbReference>
<dbReference type="AlphaFoldDB" id="A0AAD1ZPS1"/>
<proteinExistence type="predicted"/>
<evidence type="ECO:0000313" key="2">
    <source>
        <dbReference type="EMBL" id="CAI9773329.1"/>
    </source>
</evidence>
<keyword evidence="3" id="KW-1185">Reference proteome</keyword>